<dbReference type="InterPro" id="IPR036597">
    <property type="entry name" value="Fido-like_dom_sf"/>
</dbReference>
<dbReference type="PROSITE" id="PS51459">
    <property type="entry name" value="FIDO"/>
    <property type="match status" value="1"/>
</dbReference>
<dbReference type="Gene3D" id="1.10.3290.10">
    <property type="entry name" value="Fido-like domain"/>
    <property type="match status" value="1"/>
</dbReference>
<evidence type="ECO:0000313" key="3">
    <source>
        <dbReference type="Proteomes" id="UP001152485"/>
    </source>
</evidence>
<accession>A0ABM9GIJ0</accession>
<dbReference type="SUPFAM" id="SSF140931">
    <property type="entry name" value="Fic-like"/>
    <property type="match status" value="1"/>
</dbReference>
<dbReference type="Proteomes" id="UP001152485">
    <property type="component" value="Unassembled WGS sequence"/>
</dbReference>
<comment type="caution">
    <text evidence="2">The sequence shown here is derived from an EMBL/GenBank/DDBJ whole genome shotgun (WGS) entry which is preliminary data.</text>
</comment>
<name>A0ABM9GIJ0_9GAMM</name>
<protein>
    <recommendedName>
        <fullName evidence="1">Fido domain-containing protein</fullName>
    </recommendedName>
</protein>
<organism evidence="2 3">
    <name type="scientific">Pseudoalteromonas holothuriae</name>
    <dbReference type="NCBI Taxonomy" id="2963714"/>
    <lineage>
        <taxon>Bacteria</taxon>
        <taxon>Pseudomonadati</taxon>
        <taxon>Pseudomonadota</taxon>
        <taxon>Gammaproteobacteria</taxon>
        <taxon>Alteromonadales</taxon>
        <taxon>Pseudoalteromonadaceae</taxon>
        <taxon>Pseudoalteromonas</taxon>
    </lineage>
</organism>
<evidence type="ECO:0000313" key="2">
    <source>
        <dbReference type="EMBL" id="CAH9059914.1"/>
    </source>
</evidence>
<proteinExistence type="predicted"/>
<sequence length="306" mass="35576">MDEYNLVSISSRYLCGQFVVEGAHAVTWKKLKIASMFKSNEPVLNKLETAKVNYQNAVSKAKKIEKLSLQKFRFVNRILNDYRAGEIRNSYIVAGGTLFSPEYIAPHADKVMTLIEELLFDLERLSGFEKKYYLYSSLINIHPFYDGNGRTARAIFDSTFMEEGSYINPHFIYYLFGDAKRHFLNTYCKRIFTSKSYQEDLKHVGSVLQERKAKIDSALNKKIEFYAELGDFDLAKLVLENPILLESEILKKAKSKENAMSFLEVAYKNGDLSLKKYRHEGDEFLLFEFKHALELYNEVQSYLLNR</sequence>
<reference evidence="2 3" key="1">
    <citation type="submission" date="2022-07" db="EMBL/GenBank/DDBJ databases">
        <authorList>
            <person name="Criscuolo A."/>
        </authorList>
    </citation>
    <scope>NUCLEOTIDE SEQUENCE [LARGE SCALE GENOMIC DNA]</scope>
    <source>
        <strain evidence="3">CIP 111951</strain>
    </source>
</reference>
<gene>
    <name evidence="2" type="ORF">PSECIP111951_02165</name>
</gene>
<feature type="domain" description="Fido" evidence="1">
    <location>
        <begin position="67"/>
        <end position="210"/>
    </location>
</feature>
<evidence type="ECO:0000259" key="1">
    <source>
        <dbReference type="PROSITE" id="PS51459"/>
    </source>
</evidence>
<dbReference type="Pfam" id="PF02661">
    <property type="entry name" value="Fic"/>
    <property type="match status" value="1"/>
</dbReference>
<dbReference type="InterPro" id="IPR003812">
    <property type="entry name" value="Fido"/>
</dbReference>
<dbReference type="RefSeq" id="WP_261593345.1">
    <property type="nucleotide sequence ID" value="NZ_CAMAPD010000009.1"/>
</dbReference>
<dbReference type="EMBL" id="CAMAPD010000009">
    <property type="protein sequence ID" value="CAH9059914.1"/>
    <property type="molecule type" value="Genomic_DNA"/>
</dbReference>